<dbReference type="Pfam" id="PF04425">
    <property type="entry name" value="Bul1_N"/>
    <property type="match status" value="1"/>
</dbReference>
<evidence type="ECO:0000313" key="3">
    <source>
        <dbReference type="EMBL" id="EMG46732.1"/>
    </source>
</evidence>
<organism evidence="3 4">
    <name type="scientific">Candida maltosa (strain Xu316)</name>
    <name type="common">Yeast</name>
    <dbReference type="NCBI Taxonomy" id="1245528"/>
    <lineage>
        <taxon>Eukaryota</taxon>
        <taxon>Fungi</taxon>
        <taxon>Dikarya</taxon>
        <taxon>Ascomycota</taxon>
        <taxon>Saccharomycotina</taxon>
        <taxon>Pichiomycetes</taxon>
        <taxon>Debaryomycetaceae</taxon>
        <taxon>Candida/Lodderomyces clade</taxon>
        <taxon>Candida</taxon>
    </lineage>
</organism>
<feature type="domain" description="Bul1 N-terminal" evidence="1">
    <location>
        <begin position="13"/>
        <end position="401"/>
    </location>
</feature>
<sequence>MKPGSSDEPQPPNEDELLNNILPSYHMFQSTVSKNLTPTNENYSIDPPTYEMTPITSETPSLLTFSGMQSPVDDMSTHDYFSHNDNDSITFNQESEDMWKNSILANADKLPNLTHKKNPKSESLNINILVTEKVCQSGHKPIFMDPSNKEFKQGDYIHGYVTIQNTSNEPIPFDMVYVVFEGTFISLDVGSNIVKQDQPSVRFKYLTMLDLFASWSYANIDRLITDSGDPHDWCPGETDPYDNTLLSIDVKRLFQPNVTYKRFFTFRIPEKLLDTTCDQFNLPLHTELPPTLGIDRKNFPPSLLLANQHLMIKDLSFSDSYSSYSIDARVIGKASDYQFPVEKDQYIVAKEVTCPIRVIPTPNLELEYNMQQMLRDSNIFYRAFVDSVTSKIEYGNDLMNSRPGPISTISSNSSSTRLALSPMVSHDTAKLRQLYNEADNTIKNRLRRNQKSADENMYQCLIPHKKKSITGSSKYLGVVSLSTPKDYYRIKYTPPTRFGKPPPLEESEIVVPIELNYFSENPSSSKTFPDIKSIDVELVSLSIRSKKHPIPIEFTTDMLFSEKELDTKKSKPANFDSLVVSQFANYLSEFHKIIKVVGNEALRLETKLYQDVKCLATLKTKYINLPISDLTFETNSQDGIGSTSNIKNIPWVEDRANKEQLFTKKFSIRMNLNNCSSKSNDHPCKGLEKITLVPNFQSCYSSKLYYIKVIVRLNNGDSLIVNAPLSIYR</sequence>
<dbReference type="eggNOG" id="ENOG502QSAC">
    <property type="taxonomic scope" value="Eukaryota"/>
</dbReference>
<proteinExistence type="predicted"/>
<gene>
    <name evidence="3" type="ORF">G210_3010</name>
</gene>
<dbReference type="OMA" id="GDPHDWC"/>
<dbReference type="HOGENOM" id="CLU_022027_0_0_1"/>
<name>M3HHF8_CANMX</name>
<evidence type="ECO:0000259" key="1">
    <source>
        <dbReference type="Pfam" id="PF04425"/>
    </source>
</evidence>
<evidence type="ECO:0008006" key="5">
    <source>
        <dbReference type="Google" id="ProtNLM"/>
    </source>
</evidence>
<evidence type="ECO:0000259" key="2">
    <source>
        <dbReference type="Pfam" id="PF04426"/>
    </source>
</evidence>
<feature type="domain" description="Bul1 C-terminal" evidence="2">
    <location>
        <begin position="511"/>
        <end position="727"/>
    </location>
</feature>
<dbReference type="EMBL" id="AOGT01001891">
    <property type="protein sequence ID" value="EMG46732.1"/>
    <property type="molecule type" value="Genomic_DNA"/>
</dbReference>
<comment type="caution">
    <text evidence="3">The sequence shown here is derived from an EMBL/GenBank/DDBJ whole genome shotgun (WGS) entry which is preliminary data.</text>
</comment>
<dbReference type="Proteomes" id="UP000011777">
    <property type="component" value="Unassembled WGS sequence"/>
</dbReference>
<protein>
    <recommendedName>
        <fullName evidence="5">Bul1 C-terminal domain-containing protein</fullName>
    </recommendedName>
</protein>
<keyword evidence="4" id="KW-1185">Reference proteome</keyword>
<dbReference type="OrthoDB" id="420195at2759"/>
<reference evidence="3 4" key="1">
    <citation type="submission" date="2013-02" db="EMBL/GenBank/DDBJ databases">
        <title>Genome sequence of Candida maltosa Xu316, a potential industrial strain for xylitol and ethanol production.</title>
        <authorList>
            <person name="Yu J."/>
            <person name="Wang Q."/>
            <person name="Geng X."/>
            <person name="Bao W."/>
            <person name="He P."/>
            <person name="Cai J."/>
        </authorList>
    </citation>
    <scope>NUCLEOTIDE SEQUENCE [LARGE SCALE GENOMIC DNA]</scope>
    <source>
        <strain evidence="4">Xu316</strain>
    </source>
</reference>
<accession>M3HHF8</accession>
<evidence type="ECO:0000313" key="4">
    <source>
        <dbReference type="Proteomes" id="UP000011777"/>
    </source>
</evidence>
<dbReference type="PANTHER" id="PTHR31904:SF1">
    <property type="entry name" value="BYPASS OF STOP CODON PROTEIN 5-RELATED"/>
    <property type="match status" value="1"/>
</dbReference>
<dbReference type="Pfam" id="PF04426">
    <property type="entry name" value="Bul1_C"/>
    <property type="match status" value="1"/>
</dbReference>
<dbReference type="PANTHER" id="PTHR31904">
    <property type="entry name" value="BYPASS OF STOP CODON PROTEIN 5-RELATED"/>
    <property type="match status" value="1"/>
</dbReference>
<dbReference type="InterPro" id="IPR007519">
    <property type="entry name" value="Bul1_N"/>
</dbReference>
<dbReference type="InterPro" id="IPR022794">
    <property type="entry name" value="Bul1_C"/>
</dbReference>
<dbReference type="STRING" id="1245528.M3HHF8"/>
<dbReference type="AlphaFoldDB" id="M3HHF8"/>
<dbReference type="InterPro" id="IPR039634">
    <property type="entry name" value="Bul1-like"/>
</dbReference>